<protein>
    <submittedName>
        <fullName evidence="1">DUF1934 domain-containing protein</fullName>
    </submittedName>
</protein>
<dbReference type="Pfam" id="PF09148">
    <property type="entry name" value="DUF1934"/>
    <property type="match status" value="1"/>
</dbReference>
<dbReference type="EMBL" id="JAHUZB010000001">
    <property type="protein sequence ID" value="MBV7389552.1"/>
    <property type="molecule type" value="Genomic_DNA"/>
</dbReference>
<sequence length="144" mass="16593">MSIQQGSPAKIKLRTTVIQNNQKEEFAFDLNGQVVQMGDTLYIRYKEKQEDGETVPVTVKITPDSTISIIRSGNVRMQMKFAYRKKMDTNYRTPYGIFLISTYTEDLHVSLKDRPFSGIVTIDYGLYMKDAKVGDYHMVLEFTT</sequence>
<dbReference type="InterPro" id="IPR015231">
    <property type="entry name" value="DUF1934"/>
</dbReference>
<accession>A0ABS6T9H9</accession>
<dbReference type="RefSeq" id="WP_218324608.1">
    <property type="nucleotide sequence ID" value="NZ_JAHUZB010000001.1"/>
</dbReference>
<reference evidence="1 2" key="1">
    <citation type="submission" date="2021-06" db="EMBL/GenBank/DDBJ databases">
        <title>Enterococcus alishanensis sp. nov., a novel lactic acid bacterium isolated from fresh coffee beans.</title>
        <authorList>
            <person name="Chen Y.-S."/>
        </authorList>
    </citation>
    <scope>NUCLEOTIDE SEQUENCE [LARGE SCALE GENOMIC DNA]</scope>
    <source>
        <strain evidence="1 2">ALS3</strain>
    </source>
</reference>
<organism evidence="1 2">
    <name type="scientific">Enterococcus alishanensis</name>
    <dbReference type="NCBI Taxonomy" id="1303817"/>
    <lineage>
        <taxon>Bacteria</taxon>
        <taxon>Bacillati</taxon>
        <taxon>Bacillota</taxon>
        <taxon>Bacilli</taxon>
        <taxon>Lactobacillales</taxon>
        <taxon>Enterococcaceae</taxon>
        <taxon>Enterococcus</taxon>
    </lineage>
</organism>
<evidence type="ECO:0000313" key="2">
    <source>
        <dbReference type="Proteomes" id="UP000774130"/>
    </source>
</evidence>
<evidence type="ECO:0000313" key="1">
    <source>
        <dbReference type="EMBL" id="MBV7389552.1"/>
    </source>
</evidence>
<gene>
    <name evidence="1" type="ORF">KUA55_02595</name>
</gene>
<keyword evidence="2" id="KW-1185">Reference proteome</keyword>
<dbReference type="Proteomes" id="UP000774130">
    <property type="component" value="Unassembled WGS sequence"/>
</dbReference>
<name>A0ABS6T9H9_9ENTE</name>
<comment type="caution">
    <text evidence="1">The sequence shown here is derived from an EMBL/GenBank/DDBJ whole genome shotgun (WGS) entry which is preliminary data.</text>
</comment>
<proteinExistence type="predicted"/>